<reference evidence="9" key="1">
    <citation type="submission" date="2021-03" db="EMBL/GenBank/DDBJ databases">
        <title>Antimicrobial resistance genes in bacteria isolated from Japanese honey, and their potential for conferring macrolide and lincosamide resistance in the American foulbrood pathogen Paenibacillus larvae.</title>
        <authorList>
            <person name="Okamoto M."/>
            <person name="Kumagai M."/>
            <person name="Kanamori H."/>
            <person name="Takamatsu D."/>
        </authorList>
    </citation>
    <scope>NUCLEOTIDE SEQUENCE</scope>
    <source>
        <strain evidence="9">J40TS1</strain>
    </source>
</reference>
<sequence>MTQTKTSTKKQLNLYSVKESFKKIVFWYAFISLIVGLGFAILYPLIKMIPTVFNNLEDLGNPDVVWVPMEFSIVSFEAAIRLVFGNGMPMVQSIIYAAAIATIQIFVCALAGYTLGRVNFWGRNIVMFLVILTFVVPPQSLLISQYLSFKNFDILGIFTAISGSTIDLINKPITLFLLAIFGFGVKQSMFVFIFRQFFKGLPKELEEASLIDGCGFYRTYFRICLPNAIPAIMTVGILSFVWNYGDTYYTGFFHPDGPYLSIKLAQTFSAANVNNILYAVQTWYNVPGANVFAFDAVKQAAAFIYLLPLLIIYFAVQKKLVQNFEQSGIVG</sequence>
<evidence type="ECO:0000256" key="6">
    <source>
        <dbReference type="ARBA" id="ARBA00023136"/>
    </source>
</evidence>
<evidence type="ECO:0000259" key="8">
    <source>
        <dbReference type="PROSITE" id="PS50928"/>
    </source>
</evidence>
<accession>A0A920D0F3</accession>
<feature type="transmembrane region" description="Helical" evidence="7">
    <location>
        <begin position="296"/>
        <end position="316"/>
    </location>
</feature>
<dbReference type="InterPro" id="IPR035906">
    <property type="entry name" value="MetI-like_sf"/>
</dbReference>
<evidence type="ECO:0000313" key="10">
    <source>
        <dbReference type="Proteomes" id="UP000683139"/>
    </source>
</evidence>
<dbReference type="CDD" id="cd06261">
    <property type="entry name" value="TM_PBP2"/>
    <property type="match status" value="1"/>
</dbReference>
<keyword evidence="10" id="KW-1185">Reference proteome</keyword>
<evidence type="ECO:0000256" key="4">
    <source>
        <dbReference type="ARBA" id="ARBA00022692"/>
    </source>
</evidence>
<keyword evidence="2 7" id="KW-0813">Transport</keyword>
<protein>
    <submittedName>
        <fullName evidence="9">Transporter</fullName>
    </submittedName>
</protein>
<evidence type="ECO:0000256" key="5">
    <source>
        <dbReference type="ARBA" id="ARBA00022989"/>
    </source>
</evidence>
<feature type="transmembrane region" description="Helical" evidence="7">
    <location>
        <begin position="93"/>
        <end position="113"/>
    </location>
</feature>
<feature type="transmembrane region" description="Helical" evidence="7">
    <location>
        <begin position="25"/>
        <end position="46"/>
    </location>
</feature>
<evidence type="ECO:0000256" key="1">
    <source>
        <dbReference type="ARBA" id="ARBA00004651"/>
    </source>
</evidence>
<feature type="transmembrane region" description="Helical" evidence="7">
    <location>
        <begin position="219"/>
        <end position="242"/>
    </location>
</feature>
<dbReference type="EMBL" id="BOSE01000009">
    <property type="protein sequence ID" value="GIP18488.1"/>
    <property type="molecule type" value="Genomic_DNA"/>
</dbReference>
<dbReference type="PANTHER" id="PTHR43744">
    <property type="entry name" value="ABC TRANSPORTER PERMEASE PROTEIN MG189-RELATED-RELATED"/>
    <property type="match status" value="1"/>
</dbReference>
<dbReference type="GO" id="GO:0005886">
    <property type="term" value="C:plasma membrane"/>
    <property type="evidence" value="ECO:0007669"/>
    <property type="project" value="UniProtKB-SubCell"/>
</dbReference>
<keyword evidence="5 7" id="KW-1133">Transmembrane helix</keyword>
<keyword evidence="6 7" id="KW-0472">Membrane</keyword>
<dbReference type="Pfam" id="PF00528">
    <property type="entry name" value="BPD_transp_1"/>
    <property type="match status" value="1"/>
</dbReference>
<dbReference type="PANTHER" id="PTHR43744:SF8">
    <property type="entry name" value="SN-GLYCEROL-3-PHOSPHATE TRANSPORT SYSTEM PERMEASE PROTEIN UGPE"/>
    <property type="match status" value="1"/>
</dbReference>
<feature type="domain" description="ABC transmembrane type-1" evidence="8">
    <location>
        <begin position="90"/>
        <end position="316"/>
    </location>
</feature>
<evidence type="ECO:0000256" key="3">
    <source>
        <dbReference type="ARBA" id="ARBA00022475"/>
    </source>
</evidence>
<name>A0A920D0F3_9BACL</name>
<evidence type="ECO:0000313" key="9">
    <source>
        <dbReference type="EMBL" id="GIP18488.1"/>
    </source>
</evidence>
<dbReference type="Gene3D" id="1.10.3720.10">
    <property type="entry name" value="MetI-like"/>
    <property type="match status" value="1"/>
</dbReference>
<comment type="subcellular location">
    <subcellularLocation>
        <location evidence="1 7">Cell membrane</location>
        <topology evidence="1 7">Multi-pass membrane protein</topology>
    </subcellularLocation>
</comment>
<dbReference type="Proteomes" id="UP000683139">
    <property type="component" value="Unassembled WGS sequence"/>
</dbReference>
<feature type="transmembrane region" description="Helical" evidence="7">
    <location>
        <begin position="175"/>
        <end position="198"/>
    </location>
</feature>
<organism evidence="9 10">
    <name type="scientific">Paenibacillus montaniterrae</name>
    <dbReference type="NCBI Taxonomy" id="429341"/>
    <lineage>
        <taxon>Bacteria</taxon>
        <taxon>Bacillati</taxon>
        <taxon>Bacillota</taxon>
        <taxon>Bacilli</taxon>
        <taxon>Bacillales</taxon>
        <taxon>Paenibacillaceae</taxon>
        <taxon>Paenibacillus</taxon>
    </lineage>
</organism>
<evidence type="ECO:0000256" key="7">
    <source>
        <dbReference type="RuleBase" id="RU363032"/>
    </source>
</evidence>
<dbReference type="InterPro" id="IPR000515">
    <property type="entry name" value="MetI-like"/>
</dbReference>
<dbReference type="SUPFAM" id="SSF161098">
    <property type="entry name" value="MetI-like"/>
    <property type="match status" value="1"/>
</dbReference>
<keyword evidence="4 7" id="KW-0812">Transmembrane</keyword>
<dbReference type="RefSeq" id="WP_213518991.1">
    <property type="nucleotide sequence ID" value="NZ_BOSE01000009.1"/>
</dbReference>
<gene>
    <name evidence="9" type="ORF">J40TS1_41300</name>
</gene>
<proteinExistence type="inferred from homology"/>
<evidence type="ECO:0000256" key="2">
    <source>
        <dbReference type="ARBA" id="ARBA00022448"/>
    </source>
</evidence>
<dbReference type="GO" id="GO:0055085">
    <property type="term" value="P:transmembrane transport"/>
    <property type="evidence" value="ECO:0007669"/>
    <property type="project" value="InterPro"/>
</dbReference>
<comment type="similarity">
    <text evidence="7">Belongs to the binding-protein-dependent transport system permease family.</text>
</comment>
<comment type="caution">
    <text evidence="9">The sequence shown here is derived from an EMBL/GenBank/DDBJ whole genome shotgun (WGS) entry which is preliminary data.</text>
</comment>
<feature type="transmembrane region" description="Helical" evidence="7">
    <location>
        <begin position="125"/>
        <end position="144"/>
    </location>
</feature>
<dbReference type="PROSITE" id="PS50928">
    <property type="entry name" value="ABC_TM1"/>
    <property type="match status" value="1"/>
</dbReference>
<keyword evidence="3" id="KW-1003">Cell membrane</keyword>
<dbReference type="AlphaFoldDB" id="A0A920D0F3"/>